<comment type="caution">
    <text evidence="1">The sequence shown here is derived from an EMBL/GenBank/DDBJ whole genome shotgun (WGS) entry which is preliminary data.</text>
</comment>
<name>A0AAN6Q554_9PEZI</name>
<organism evidence="1 2">
    <name type="scientific">Parathielavia hyrcaniae</name>
    <dbReference type="NCBI Taxonomy" id="113614"/>
    <lineage>
        <taxon>Eukaryota</taxon>
        <taxon>Fungi</taxon>
        <taxon>Dikarya</taxon>
        <taxon>Ascomycota</taxon>
        <taxon>Pezizomycotina</taxon>
        <taxon>Sordariomycetes</taxon>
        <taxon>Sordariomycetidae</taxon>
        <taxon>Sordariales</taxon>
        <taxon>Chaetomiaceae</taxon>
        <taxon>Parathielavia</taxon>
    </lineage>
</organism>
<evidence type="ECO:0000313" key="1">
    <source>
        <dbReference type="EMBL" id="KAK4103772.1"/>
    </source>
</evidence>
<sequence>MKGSATAGFFPISGSSLSCCPERCTQAVLHPRASMLTIFQALHARHRLTRLFGSCTRRTYSRPVGLEARQIVCFGLSCSRSIGARTRTRDVLSCALAKQWFTDTLVTGNAALACWAVVELPPRPSGLVELPLSSKRPPHGAAVPLPWSCTLPARWVVRARPSVPRQEGCRHGVLVMQPNCTKCHHLPPYRRCRSLIGSATPDLDIHRSTPMAPLAPLGPKELSELLLAGDVQVFSAFGRLGRRTYLARLLVGLPLLSCLALMTGPSDRPSRSFRLEGSPTKLQLVGIV</sequence>
<dbReference type="AlphaFoldDB" id="A0AAN6Q554"/>
<keyword evidence="2" id="KW-1185">Reference proteome</keyword>
<accession>A0AAN6Q554</accession>
<proteinExistence type="predicted"/>
<reference evidence="1" key="2">
    <citation type="submission" date="2023-05" db="EMBL/GenBank/DDBJ databases">
        <authorList>
            <consortium name="Lawrence Berkeley National Laboratory"/>
            <person name="Steindorff A."/>
            <person name="Hensen N."/>
            <person name="Bonometti L."/>
            <person name="Westerberg I."/>
            <person name="Brannstrom I.O."/>
            <person name="Guillou S."/>
            <person name="Cros-Aarteil S."/>
            <person name="Calhoun S."/>
            <person name="Haridas S."/>
            <person name="Kuo A."/>
            <person name="Mondo S."/>
            <person name="Pangilinan J."/>
            <person name="Riley R."/>
            <person name="Labutti K."/>
            <person name="Andreopoulos B."/>
            <person name="Lipzen A."/>
            <person name="Chen C."/>
            <person name="Yanf M."/>
            <person name="Daum C."/>
            <person name="Ng V."/>
            <person name="Clum A."/>
            <person name="Ohm R."/>
            <person name="Martin F."/>
            <person name="Silar P."/>
            <person name="Natvig D."/>
            <person name="Lalanne C."/>
            <person name="Gautier V."/>
            <person name="Ament-Velasquez S.L."/>
            <person name="Kruys A."/>
            <person name="Hutchinson M.I."/>
            <person name="Powell A.J."/>
            <person name="Barry K."/>
            <person name="Miller A.N."/>
            <person name="Grigoriev I.V."/>
            <person name="Debuchy R."/>
            <person name="Gladieux P."/>
            <person name="Thoren M.H."/>
            <person name="Johannesson H."/>
        </authorList>
    </citation>
    <scope>NUCLEOTIDE SEQUENCE</scope>
    <source>
        <strain evidence="1">CBS 757.83</strain>
    </source>
</reference>
<gene>
    <name evidence="1" type="ORF">N658DRAFT_286472</name>
</gene>
<protein>
    <submittedName>
        <fullName evidence="1">Uncharacterized protein</fullName>
    </submittedName>
</protein>
<evidence type="ECO:0000313" key="2">
    <source>
        <dbReference type="Proteomes" id="UP001305647"/>
    </source>
</evidence>
<dbReference type="Proteomes" id="UP001305647">
    <property type="component" value="Unassembled WGS sequence"/>
</dbReference>
<dbReference type="EMBL" id="MU863628">
    <property type="protein sequence ID" value="KAK4103772.1"/>
    <property type="molecule type" value="Genomic_DNA"/>
</dbReference>
<dbReference type="PROSITE" id="PS51257">
    <property type="entry name" value="PROKAR_LIPOPROTEIN"/>
    <property type="match status" value="1"/>
</dbReference>
<reference evidence="1" key="1">
    <citation type="journal article" date="2023" name="Mol. Phylogenet. Evol.">
        <title>Genome-scale phylogeny and comparative genomics of the fungal order Sordariales.</title>
        <authorList>
            <person name="Hensen N."/>
            <person name="Bonometti L."/>
            <person name="Westerberg I."/>
            <person name="Brannstrom I.O."/>
            <person name="Guillou S."/>
            <person name="Cros-Aarteil S."/>
            <person name="Calhoun S."/>
            <person name="Haridas S."/>
            <person name="Kuo A."/>
            <person name="Mondo S."/>
            <person name="Pangilinan J."/>
            <person name="Riley R."/>
            <person name="LaButti K."/>
            <person name="Andreopoulos B."/>
            <person name="Lipzen A."/>
            <person name="Chen C."/>
            <person name="Yan M."/>
            <person name="Daum C."/>
            <person name="Ng V."/>
            <person name="Clum A."/>
            <person name="Steindorff A."/>
            <person name="Ohm R.A."/>
            <person name="Martin F."/>
            <person name="Silar P."/>
            <person name="Natvig D.O."/>
            <person name="Lalanne C."/>
            <person name="Gautier V."/>
            <person name="Ament-Velasquez S.L."/>
            <person name="Kruys A."/>
            <person name="Hutchinson M.I."/>
            <person name="Powell A.J."/>
            <person name="Barry K."/>
            <person name="Miller A.N."/>
            <person name="Grigoriev I.V."/>
            <person name="Debuchy R."/>
            <person name="Gladieux P."/>
            <person name="Hiltunen Thoren M."/>
            <person name="Johannesson H."/>
        </authorList>
    </citation>
    <scope>NUCLEOTIDE SEQUENCE</scope>
    <source>
        <strain evidence="1">CBS 757.83</strain>
    </source>
</reference>